<keyword evidence="10" id="KW-1185">Reference proteome</keyword>
<dbReference type="InterPro" id="IPR037157">
    <property type="entry name" value="Acetyltransf_C_sf"/>
</dbReference>
<dbReference type="AlphaFoldDB" id="A0A517PP56"/>
<dbReference type="PANTHER" id="PTHR43480:SF1">
    <property type="entry name" value="ACYL-[ACYL-CARRIER-PROTEIN]--UDP-N-ACETYLGLUCOSAMINE O-ACYLTRANSFERASE, MITOCHONDRIAL-RELATED"/>
    <property type="match status" value="1"/>
</dbReference>
<dbReference type="SUPFAM" id="SSF51161">
    <property type="entry name" value="Trimeric LpxA-like enzymes"/>
    <property type="match status" value="1"/>
</dbReference>
<dbReference type="InterPro" id="IPR011004">
    <property type="entry name" value="Trimer_LpxA-like_sf"/>
</dbReference>
<keyword evidence="1" id="KW-0963">Cytoplasm</keyword>
<dbReference type="GO" id="GO:0009245">
    <property type="term" value="P:lipid A biosynthetic process"/>
    <property type="evidence" value="ECO:0007669"/>
    <property type="project" value="UniProtKB-KW"/>
</dbReference>
<evidence type="ECO:0000259" key="7">
    <source>
        <dbReference type="Pfam" id="PF13720"/>
    </source>
</evidence>
<sequence>MRVHPTAYIHPDAIVHPSCDIGPHVVIEGPVRIGAHCHLGPSVVVMGNTDIGPECEIHAHAVIGDVPQDRKYTGAISYCRIGQGCVIRESVTIHRASIEQATTIIGNECHLMTCSHVAHDCILADEVTLVSGALLGGHVQIGSQAIISGNVGIHQFVRVGQLAMLGGVAMISRDVPPFTMTDHQGEIIGLNAVGLARRGISNAEQQDLKNLFRVICRSGMSHSRSLELAQELALTDLGRQFVEFFQVDTQRGFCRFRGRKSRSRKNLVPPVQHPPLAE</sequence>
<keyword evidence="4 9" id="KW-0808">Transferase</keyword>
<dbReference type="GO" id="GO:0016020">
    <property type="term" value="C:membrane"/>
    <property type="evidence" value="ECO:0007669"/>
    <property type="project" value="GOC"/>
</dbReference>
<reference evidence="9 10" key="1">
    <citation type="submission" date="2019-02" db="EMBL/GenBank/DDBJ databases">
        <title>Deep-cultivation of Planctomycetes and their phenomic and genomic characterization uncovers novel biology.</title>
        <authorList>
            <person name="Wiegand S."/>
            <person name="Jogler M."/>
            <person name="Boedeker C."/>
            <person name="Pinto D."/>
            <person name="Vollmers J."/>
            <person name="Rivas-Marin E."/>
            <person name="Kohn T."/>
            <person name="Peeters S.H."/>
            <person name="Heuer A."/>
            <person name="Rast P."/>
            <person name="Oberbeckmann S."/>
            <person name="Bunk B."/>
            <person name="Jeske O."/>
            <person name="Meyerdierks A."/>
            <person name="Storesund J.E."/>
            <person name="Kallscheuer N."/>
            <person name="Luecker S."/>
            <person name="Lage O.M."/>
            <person name="Pohl T."/>
            <person name="Merkel B.J."/>
            <person name="Hornburger P."/>
            <person name="Mueller R.-W."/>
            <person name="Bruemmer F."/>
            <person name="Labrenz M."/>
            <person name="Spormann A.M."/>
            <person name="Op den Camp H."/>
            <person name="Overmann J."/>
            <person name="Amann R."/>
            <person name="Jetten M.S.M."/>
            <person name="Mascher T."/>
            <person name="Medema M.H."/>
            <person name="Devos D.P."/>
            <person name="Kaster A.-K."/>
            <person name="Ovreas L."/>
            <person name="Rohde M."/>
            <person name="Galperin M.Y."/>
            <person name="Jogler C."/>
        </authorList>
    </citation>
    <scope>NUCLEOTIDE SEQUENCE [LARGE SCALE GENOMIC DNA]</scope>
    <source>
        <strain evidence="9 10">HG66A1</strain>
    </source>
</reference>
<dbReference type="Pfam" id="PF13720">
    <property type="entry name" value="Acetyltransf_11"/>
    <property type="match status" value="1"/>
</dbReference>
<evidence type="ECO:0000256" key="1">
    <source>
        <dbReference type="ARBA" id="ARBA00022490"/>
    </source>
</evidence>
<evidence type="ECO:0000313" key="9">
    <source>
        <dbReference type="EMBL" id="QDT21157.1"/>
    </source>
</evidence>
<dbReference type="PANTHER" id="PTHR43480">
    <property type="entry name" value="ACYL-[ACYL-CARRIER-PROTEIN]--UDP-N-ACETYLGLUCOSAMINE O-ACYLTRANSFERASE"/>
    <property type="match status" value="1"/>
</dbReference>
<keyword evidence="3" id="KW-0441">Lipid A biosynthesis</keyword>
<dbReference type="Gene3D" id="2.160.10.10">
    <property type="entry name" value="Hexapeptide repeat proteins"/>
    <property type="match status" value="1"/>
</dbReference>
<dbReference type="OrthoDB" id="9807278at2"/>
<evidence type="ECO:0000256" key="2">
    <source>
        <dbReference type="ARBA" id="ARBA00022516"/>
    </source>
</evidence>
<proteinExistence type="predicted"/>
<dbReference type="NCBIfam" id="TIGR01852">
    <property type="entry name" value="lipid_A_lpxA"/>
    <property type="match status" value="1"/>
</dbReference>
<dbReference type="InterPro" id="IPR010137">
    <property type="entry name" value="Lipid_A_LpxA"/>
</dbReference>
<evidence type="ECO:0000256" key="6">
    <source>
        <dbReference type="ARBA" id="ARBA00023315"/>
    </source>
</evidence>
<dbReference type="PIRSF" id="PIRSF000456">
    <property type="entry name" value="UDP-GlcNAc_acltr"/>
    <property type="match status" value="1"/>
</dbReference>
<evidence type="ECO:0000256" key="3">
    <source>
        <dbReference type="ARBA" id="ARBA00022556"/>
    </source>
</evidence>
<keyword evidence="5" id="KW-0443">Lipid metabolism</keyword>
<dbReference type="GO" id="GO:0008780">
    <property type="term" value="F:acyl-[acyl-carrier-protein]-UDP-N-acetylglucosamine O-acyltransferase activity"/>
    <property type="evidence" value="ECO:0007669"/>
    <property type="project" value="UniProtKB-EC"/>
</dbReference>
<dbReference type="RefSeq" id="WP_145185008.1">
    <property type="nucleotide sequence ID" value="NZ_CP036266.1"/>
</dbReference>
<dbReference type="Gene3D" id="1.20.1180.10">
    <property type="entry name" value="Udp N-acetylglucosamine O-acyltransferase, C-terminal domain"/>
    <property type="match status" value="1"/>
</dbReference>
<dbReference type="InterPro" id="IPR056729">
    <property type="entry name" value="GMPPB_C"/>
</dbReference>
<gene>
    <name evidence="9" type="primary">lpxA_2</name>
    <name evidence="9" type="ORF">HG66A1_29550</name>
</gene>
<dbReference type="Proteomes" id="UP000320421">
    <property type="component" value="Chromosome"/>
</dbReference>
<dbReference type="InterPro" id="IPR029098">
    <property type="entry name" value="Acetyltransf_C"/>
</dbReference>
<dbReference type="Pfam" id="PF25087">
    <property type="entry name" value="GMPPB_C"/>
    <property type="match status" value="1"/>
</dbReference>
<keyword evidence="6 9" id="KW-0012">Acyltransferase</keyword>
<dbReference type="EC" id="2.3.1.129" evidence="9"/>
<evidence type="ECO:0000256" key="4">
    <source>
        <dbReference type="ARBA" id="ARBA00022679"/>
    </source>
</evidence>
<organism evidence="9 10">
    <name type="scientific">Gimesia chilikensis</name>
    <dbReference type="NCBI Taxonomy" id="2605989"/>
    <lineage>
        <taxon>Bacteria</taxon>
        <taxon>Pseudomonadati</taxon>
        <taxon>Planctomycetota</taxon>
        <taxon>Planctomycetia</taxon>
        <taxon>Planctomycetales</taxon>
        <taxon>Planctomycetaceae</taxon>
        <taxon>Gimesia</taxon>
    </lineage>
</organism>
<name>A0A517PP56_9PLAN</name>
<dbReference type="NCBIfam" id="NF003657">
    <property type="entry name" value="PRK05289.1"/>
    <property type="match status" value="1"/>
</dbReference>
<evidence type="ECO:0000313" key="10">
    <source>
        <dbReference type="Proteomes" id="UP000320421"/>
    </source>
</evidence>
<accession>A0A517PP56</accession>
<evidence type="ECO:0000256" key="5">
    <source>
        <dbReference type="ARBA" id="ARBA00023098"/>
    </source>
</evidence>
<feature type="domain" description="Mannose-1-phosphate guanyltransferase C-terminal" evidence="8">
    <location>
        <begin position="5"/>
        <end position="65"/>
    </location>
</feature>
<feature type="domain" description="UDP N-acetylglucosamine O-acyltransferase C-terminal" evidence="7">
    <location>
        <begin position="174"/>
        <end position="254"/>
    </location>
</feature>
<keyword evidence="2" id="KW-0444">Lipid biosynthesis</keyword>
<dbReference type="EMBL" id="CP036266">
    <property type="protein sequence ID" value="QDT21157.1"/>
    <property type="molecule type" value="Genomic_DNA"/>
</dbReference>
<evidence type="ECO:0000259" key="8">
    <source>
        <dbReference type="Pfam" id="PF25087"/>
    </source>
</evidence>
<protein>
    <submittedName>
        <fullName evidence="9">Acyl-[acyl-carrier-protein]--UDP-N-acetylglucosamine O-acyltransferase</fullName>
        <ecNumber evidence="9">2.3.1.129</ecNumber>
    </submittedName>
</protein>